<protein>
    <submittedName>
        <fullName evidence="2">Uncharacterized protein</fullName>
    </submittedName>
</protein>
<organism evidence="2 3">
    <name type="scientific">Caballeronia humi</name>
    <dbReference type="NCBI Taxonomy" id="326474"/>
    <lineage>
        <taxon>Bacteria</taxon>
        <taxon>Pseudomonadati</taxon>
        <taxon>Pseudomonadota</taxon>
        <taxon>Betaproteobacteria</taxon>
        <taxon>Burkholderiales</taxon>
        <taxon>Burkholderiaceae</taxon>
        <taxon>Caballeronia</taxon>
    </lineage>
</organism>
<dbReference type="EMBL" id="FCNW02000003">
    <property type="protein sequence ID" value="SAL22621.1"/>
    <property type="molecule type" value="Genomic_DNA"/>
</dbReference>
<sequence length="64" mass="6854">MTDPKDDTQTDRPTPPQQTTSDPNVADRRLSEEQKQSSTGEPDPPEPTRGKPELPDPAGVGEAG</sequence>
<dbReference type="RefSeq" id="WP_087655979.1">
    <property type="nucleotide sequence ID" value="NZ_FCNW02000003.1"/>
</dbReference>
<feature type="compositionally biased region" description="Basic and acidic residues" evidence="1">
    <location>
        <begin position="1"/>
        <end position="10"/>
    </location>
</feature>
<reference evidence="2" key="1">
    <citation type="submission" date="2016-01" db="EMBL/GenBank/DDBJ databases">
        <authorList>
            <person name="Peeters C."/>
        </authorList>
    </citation>
    <scope>NUCLEOTIDE SEQUENCE [LARGE SCALE GENOMIC DNA]</scope>
    <source>
        <strain evidence="2">LMG 22934</strain>
    </source>
</reference>
<keyword evidence="3" id="KW-1185">Reference proteome</keyword>
<proteinExistence type="predicted"/>
<evidence type="ECO:0000313" key="3">
    <source>
        <dbReference type="Proteomes" id="UP000054977"/>
    </source>
</evidence>
<feature type="compositionally biased region" description="Basic and acidic residues" evidence="1">
    <location>
        <begin position="25"/>
        <end position="35"/>
    </location>
</feature>
<name>A0A158FSL9_9BURK</name>
<gene>
    <name evidence="2" type="ORF">AWB65_01216</name>
</gene>
<dbReference type="AlphaFoldDB" id="A0A158FSL9"/>
<dbReference type="STRING" id="326474.AWB65_01216"/>
<feature type="region of interest" description="Disordered" evidence="1">
    <location>
        <begin position="1"/>
        <end position="64"/>
    </location>
</feature>
<evidence type="ECO:0000313" key="2">
    <source>
        <dbReference type="EMBL" id="SAL22621.1"/>
    </source>
</evidence>
<evidence type="ECO:0000256" key="1">
    <source>
        <dbReference type="SAM" id="MobiDB-lite"/>
    </source>
</evidence>
<accession>A0A158FSL9</accession>
<dbReference type="OrthoDB" id="9133833at2"/>
<dbReference type="Proteomes" id="UP000054977">
    <property type="component" value="Unassembled WGS sequence"/>
</dbReference>
<comment type="caution">
    <text evidence="2">The sequence shown here is derived from an EMBL/GenBank/DDBJ whole genome shotgun (WGS) entry which is preliminary data.</text>
</comment>